<keyword evidence="4" id="KW-1185">Reference proteome</keyword>
<organism evidence="3 4">
    <name type="scientific">Teretinema zuelzerae</name>
    <dbReference type="NCBI Taxonomy" id="156"/>
    <lineage>
        <taxon>Bacteria</taxon>
        <taxon>Pseudomonadati</taxon>
        <taxon>Spirochaetota</taxon>
        <taxon>Spirochaetia</taxon>
        <taxon>Spirochaetales</taxon>
        <taxon>Treponemataceae</taxon>
        <taxon>Teretinema</taxon>
    </lineage>
</organism>
<comment type="caution">
    <text evidence="3">The sequence shown here is derived from an EMBL/GenBank/DDBJ whole genome shotgun (WGS) entry which is preliminary data.</text>
</comment>
<dbReference type="SUPFAM" id="SSF51735">
    <property type="entry name" value="NAD(P)-binding Rossmann-fold domains"/>
    <property type="match status" value="1"/>
</dbReference>
<dbReference type="PANTHER" id="PTHR43401">
    <property type="entry name" value="L-THREONINE 3-DEHYDROGENASE"/>
    <property type="match status" value="1"/>
</dbReference>
<evidence type="ECO:0000256" key="1">
    <source>
        <dbReference type="ARBA" id="ARBA00023002"/>
    </source>
</evidence>
<dbReference type="EMBL" id="JAINWA010000001">
    <property type="protein sequence ID" value="MCD1653770.1"/>
    <property type="molecule type" value="Genomic_DNA"/>
</dbReference>
<dbReference type="AlphaFoldDB" id="A0AAE3JJ27"/>
<dbReference type="InterPro" id="IPR050129">
    <property type="entry name" value="Zn_alcohol_dh"/>
</dbReference>
<sequence length="430" mass="46435">MKTTAVRLYGKNDLRLEEFPLPEIRDDEILMEVMADSLCMSSWKAVQAGADHKRVPNDIAERPIIVGHEMSGRLAKIGAKWKGQWSEGQRVTIQPALNYKGSMDSPGYSYRYCGGEATYVVLPPEVMLVDALLAVKGEGYFQSALSEPYSCVIGAMHSLFRTSRTKHEHEMGLKAGGRLAVLGGCGPMGLAAIDYALSGPVQPSSIVVTDRDHKRVARALGIFAPVAAERGVSLRILDTDGAVDEAALLREASDNELYDDILVMVAIPAVLEMAEALLAFNGCLNFFAGPLATDFYARINYYDVHYMEKHVIGTTGGNTDDQREALALMDSGLLKPGALVTHVGGLDASVSATLNLPALGGGKKLIYTHKKFPLFALDDVPELAKKDPWFAPLETILAAAGGMWCVQAEQYVFDTAPEVSGDPSVARKEA</sequence>
<dbReference type="RefSeq" id="WP_230753182.1">
    <property type="nucleotide sequence ID" value="NZ_JAINWA010000001.1"/>
</dbReference>
<feature type="domain" description="Alcohol dehydrogenase-like N-terminal" evidence="2">
    <location>
        <begin position="26"/>
        <end position="125"/>
    </location>
</feature>
<dbReference type="GO" id="GO:0016491">
    <property type="term" value="F:oxidoreductase activity"/>
    <property type="evidence" value="ECO:0007669"/>
    <property type="project" value="UniProtKB-KW"/>
</dbReference>
<reference evidence="3" key="1">
    <citation type="submission" date="2021-08" db="EMBL/GenBank/DDBJ databases">
        <title>Comparative analyses of Brucepasteria parasyntrophica and Teretinema zuelzerae.</title>
        <authorList>
            <person name="Song Y."/>
            <person name="Brune A."/>
        </authorList>
    </citation>
    <scope>NUCLEOTIDE SEQUENCE</scope>
    <source>
        <strain evidence="3">DSM 1903</strain>
    </source>
</reference>
<dbReference type="Gene3D" id="3.90.180.10">
    <property type="entry name" value="Medium-chain alcohol dehydrogenases, catalytic domain"/>
    <property type="match status" value="1"/>
</dbReference>
<gene>
    <name evidence="3" type="ORF">K7J14_03535</name>
</gene>
<proteinExistence type="predicted"/>
<dbReference type="PANTHER" id="PTHR43401:SF2">
    <property type="entry name" value="L-THREONINE 3-DEHYDROGENASE"/>
    <property type="match status" value="1"/>
</dbReference>
<evidence type="ECO:0000313" key="4">
    <source>
        <dbReference type="Proteomes" id="UP001198163"/>
    </source>
</evidence>
<keyword evidence="1" id="KW-0560">Oxidoreductase</keyword>
<dbReference type="InterPro" id="IPR036291">
    <property type="entry name" value="NAD(P)-bd_dom_sf"/>
</dbReference>
<evidence type="ECO:0000313" key="3">
    <source>
        <dbReference type="EMBL" id="MCD1653770.1"/>
    </source>
</evidence>
<name>A0AAE3JJ27_9SPIR</name>
<dbReference type="InterPro" id="IPR011032">
    <property type="entry name" value="GroES-like_sf"/>
</dbReference>
<protein>
    <submittedName>
        <fullName evidence="3">Zinc-binding dehydrogenase</fullName>
    </submittedName>
</protein>
<dbReference type="Pfam" id="PF08240">
    <property type="entry name" value="ADH_N"/>
    <property type="match status" value="1"/>
</dbReference>
<dbReference type="SUPFAM" id="SSF50129">
    <property type="entry name" value="GroES-like"/>
    <property type="match status" value="1"/>
</dbReference>
<dbReference type="Proteomes" id="UP001198163">
    <property type="component" value="Unassembled WGS sequence"/>
</dbReference>
<dbReference type="InterPro" id="IPR013154">
    <property type="entry name" value="ADH-like_N"/>
</dbReference>
<dbReference type="Gene3D" id="3.40.50.720">
    <property type="entry name" value="NAD(P)-binding Rossmann-like Domain"/>
    <property type="match status" value="1"/>
</dbReference>
<accession>A0AAE3JJ27</accession>
<evidence type="ECO:0000259" key="2">
    <source>
        <dbReference type="Pfam" id="PF08240"/>
    </source>
</evidence>